<name>A0A7C9B1R9_OPUST</name>
<protein>
    <submittedName>
        <fullName evidence="2">Uncharacterized protein</fullName>
    </submittedName>
</protein>
<feature type="compositionally biased region" description="Basic residues" evidence="1">
    <location>
        <begin position="73"/>
        <end position="84"/>
    </location>
</feature>
<sequence>MLCLAFNSDFTGGSDALGASGADVLLQAWVLHVLAKARLLLPQFGAARRRWCLARHDRWSTRRQLHWAASHRLRRAHQRRRNDHRHQGQDNDLVRSHDGQAMLADDNSLVNL</sequence>
<reference evidence="2" key="1">
    <citation type="journal article" date="2013" name="J. Plant Res.">
        <title>Effect of fungi and light on seed germination of three Opuntia species from semiarid lands of central Mexico.</title>
        <authorList>
            <person name="Delgado-Sanchez P."/>
            <person name="Jimenez-Bremont J.F."/>
            <person name="Guerrero-Gonzalez Mde L."/>
            <person name="Flores J."/>
        </authorList>
    </citation>
    <scope>NUCLEOTIDE SEQUENCE</scope>
    <source>
        <tissue evidence="2">Cladode</tissue>
    </source>
</reference>
<evidence type="ECO:0000313" key="2">
    <source>
        <dbReference type="EMBL" id="MBA4678895.1"/>
    </source>
</evidence>
<reference evidence="2" key="2">
    <citation type="submission" date="2020-07" db="EMBL/GenBank/DDBJ databases">
        <authorList>
            <person name="Vera ALvarez R."/>
            <person name="Arias-Moreno D.M."/>
            <person name="Jimenez-Jacinto V."/>
            <person name="Jimenez-Bremont J.F."/>
            <person name="Swaminathan K."/>
            <person name="Moose S.P."/>
            <person name="Guerrero-Gonzalez M.L."/>
            <person name="Marino-Ramirez L."/>
            <person name="Landsman D."/>
            <person name="Rodriguez-Kessler M."/>
            <person name="Delgado-Sanchez P."/>
        </authorList>
    </citation>
    <scope>NUCLEOTIDE SEQUENCE</scope>
    <source>
        <tissue evidence="2">Cladode</tissue>
    </source>
</reference>
<feature type="compositionally biased region" description="Basic and acidic residues" evidence="1">
    <location>
        <begin position="85"/>
        <end position="98"/>
    </location>
</feature>
<organism evidence="2">
    <name type="scientific">Opuntia streptacantha</name>
    <name type="common">Prickly pear cactus</name>
    <name type="synonym">Opuntia cardona</name>
    <dbReference type="NCBI Taxonomy" id="393608"/>
    <lineage>
        <taxon>Eukaryota</taxon>
        <taxon>Viridiplantae</taxon>
        <taxon>Streptophyta</taxon>
        <taxon>Embryophyta</taxon>
        <taxon>Tracheophyta</taxon>
        <taxon>Spermatophyta</taxon>
        <taxon>Magnoliopsida</taxon>
        <taxon>eudicotyledons</taxon>
        <taxon>Gunneridae</taxon>
        <taxon>Pentapetalae</taxon>
        <taxon>Caryophyllales</taxon>
        <taxon>Cactineae</taxon>
        <taxon>Cactaceae</taxon>
        <taxon>Opuntioideae</taxon>
        <taxon>Opuntia</taxon>
    </lineage>
</organism>
<accession>A0A7C9B1R9</accession>
<feature type="region of interest" description="Disordered" evidence="1">
    <location>
        <begin position="73"/>
        <end position="98"/>
    </location>
</feature>
<dbReference type="EMBL" id="GISG01281246">
    <property type="protein sequence ID" value="MBA4678895.1"/>
    <property type="molecule type" value="Transcribed_RNA"/>
</dbReference>
<proteinExistence type="predicted"/>
<dbReference type="AlphaFoldDB" id="A0A7C9B1R9"/>
<evidence type="ECO:0000256" key="1">
    <source>
        <dbReference type="SAM" id="MobiDB-lite"/>
    </source>
</evidence>